<dbReference type="OrthoDB" id="269120at2759"/>
<feature type="repeat" description="Solcar" evidence="8">
    <location>
        <begin position="267"/>
        <end position="354"/>
    </location>
</feature>
<dbReference type="PROSITE" id="PS50920">
    <property type="entry name" value="SOLCAR"/>
    <property type="match status" value="2"/>
</dbReference>
<comment type="caution">
    <text evidence="11">The sequence shown here is derived from an EMBL/GenBank/DDBJ whole genome shotgun (WGS) entry which is preliminary data.</text>
</comment>
<dbReference type="STRING" id="44941.A0A397UHD0"/>
<evidence type="ECO:0000256" key="9">
    <source>
        <dbReference type="RuleBase" id="RU000488"/>
    </source>
</evidence>
<evidence type="ECO:0000256" key="1">
    <source>
        <dbReference type="ARBA" id="ARBA00004141"/>
    </source>
</evidence>
<evidence type="ECO:0000256" key="10">
    <source>
        <dbReference type="SAM" id="Phobius"/>
    </source>
</evidence>
<feature type="transmembrane region" description="Helical" evidence="10">
    <location>
        <begin position="16"/>
        <end position="34"/>
    </location>
</feature>
<evidence type="ECO:0000256" key="2">
    <source>
        <dbReference type="ARBA" id="ARBA00006375"/>
    </source>
</evidence>
<feature type="repeat" description="Solcar" evidence="8">
    <location>
        <begin position="11"/>
        <end position="97"/>
    </location>
</feature>
<comment type="subcellular location">
    <subcellularLocation>
        <location evidence="1">Membrane</location>
        <topology evidence="1">Multi-pass membrane protein</topology>
    </subcellularLocation>
</comment>
<evidence type="ECO:0000256" key="5">
    <source>
        <dbReference type="ARBA" id="ARBA00022737"/>
    </source>
</evidence>
<keyword evidence="4 8" id="KW-0812">Transmembrane</keyword>
<keyword evidence="6 10" id="KW-1133">Transmembrane helix</keyword>
<dbReference type="GO" id="GO:0016020">
    <property type="term" value="C:membrane"/>
    <property type="evidence" value="ECO:0007669"/>
    <property type="project" value="UniProtKB-SubCell"/>
</dbReference>
<dbReference type="InterPro" id="IPR018108">
    <property type="entry name" value="MCP_transmembrane"/>
</dbReference>
<sequence>MNSRIERDQTIDFKRYYLYGFIINLIPIYVFYPIRTIKTIQQSNIGTSSATTMGKVFTERIKAEGVRGFFKGVGVYGLGSISGRLVHFSTYDALRDMVHKGKGSSVGLGWLENRSHSTINALLGTLSAVITSSFMIPFDVISQQLQVAKSPLLASNNVTQINNTSPTLKRAISTATTSNQPTYIVTSHNTPLTHNVSDSHLHPVSLRNNFITRLKPKDVPLHRFLYRGWAAGLLNTISFFPAYFFTYTYTLETLQENQHRSPFLPTSYIFLSVSAGVMAGATATFTSAPFDVVKTRIQIAREAGQKELRWWNMAASIVKTEGVKGLFVGMSARMWVIVPLGSLNFWVFEKVRDWSVVKIPLKVE</sequence>
<dbReference type="Pfam" id="PF00153">
    <property type="entry name" value="Mito_carr"/>
    <property type="match status" value="2"/>
</dbReference>
<dbReference type="EMBL" id="QKWP01001430">
    <property type="protein sequence ID" value="RIB08991.1"/>
    <property type="molecule type" value="Genomic_DNA"/>
</dbReference>
<feature type="transmembrane region" description="Helical" evidence="10">
    <location>
        <begin position="267"/>
        <end position="288"/>
    </location>
</feature>
<evidence type="ECO:0000256" key="4">
    <source>
        <dbReference type="ARBA" id="ARBA00022692"/>
    </source>
</evidence>
<evidence type="ECO:0000256" key="6">
    <source>
        <dbReference type="ARBA" id="ARBA00022989"/>
    </source>
</evidence>
<keyword evidence="3 9" id="KW-0813">Transport</keyword>
<dbReference type="Gene3D" id="1.50.40.10">
    <property type="entry name" value="Mitochondrial carrier domain"/>
    <property type="match status" value="2"/>
</dbReference>
<accession>A0A397UHD0</accession>
<dbReference type="Proteomes" id="UP000266673">
    <property type="component" value="Unassembled WGS sequence"/>
</dbReference>
<keyword evidence="7 8" id="KW-0472">Membrane</keyword>
<dbReference type="AlphaFoldDB" id="A0A397UHD0"/>
<gene>
    <name evidence="11" type="ORF">C2G38_2251665</name>
</gene>
<evidence type="ECO:0000313" key="11">
    <source>
        <dbReference type="EMBL" id="RIB08991.1"/>
    </source>
</evidence>
<keyword evidence="12" id="KW-1185">Reference proteome</keyword>
<dbReference type="SUPFAM" id="SSF103506">
    <property type="entry name" value="Mitochondrial carrier"/>
    <property type="match status" value="1"/>
</dbReference>
<keyword evidence="5" id="KW-0677">Repeat</keyword>
<comment type="similarity">
    <text evidence="2 9">Belongs to the mitochondrial carrier (TC 2.A.29) family.</text>
</comment>
<evidence type="ECO:0000313" key="12">
    <source>
        <dbReference type="Proteomes" id="UP000266673"/>
    </source>
</evidence>
<reference evidence="11 12" key="1">
    <citation type="submission" date="2018-06" db="EMBL/GenBank/DDBJ databases">
        <title>Comparative genomics reveals the genomic features of Rhizophagus irregularis, R. cerebriforme, R. diaphanum and Gigaspora rosea, and their symbiotic lifestyle signature.</title>
        <authorList>
            <person name="Morin E."/>
            <person name="San Clemente H."/>
            <person name="Chen E.C.H."/>
            <person name="De La Providencia I."/>
            <person name="Hainaut M."/>
            <person name="Kuo A."/>
            <person name="Kohler A."/>
            <person name="Murat C."/>
            <person name="Tang N."/>
            <person name="Roy S."/>
            <person name="Loubradou J."/>
            <person name="Henrissat B."/>
            <person name="Grigoriev I.V."/>
            <person name="Corradi N."/>
            <person name="Roux C."/>
            <person name="Martin F.M."/>
        </authorList>
    </citation>
    <scope>NUCLEOTIDE SEQUENCE [LARGE SCALE GENOMIC DNA]</scope>
    <source>
        <strain evidence="11 12">DAOM 194757</strain>
    </source>
</reference>
<name>A0A397UHD0_9GLOM</name>
<proteinExistence type="inferred from homology"/>
<evidence type="ECO:0000256" key="3">
    <source>
        <dbReference type="ARBA" id="ARBA00022448"/>
    </source>
</evidence>
<evidence type="ECO:0000256" key="8">
    <source>
        <dbReference type="PROSITE-ProRule" id="PRU00282"/>
    </source>
</evidence>
<feature type="transmembrane region" description="Helical" evidence="10">
    <location>
        <begin position="224"/>
        <end position="247"/>
    </location>
</feature>
<organism evidence="11 12">
    <name type="scientific">Gigaspora rosea</name>
    <dbReference type="NCBI Taxonomy" id="44941"/>
    <lineage>
        <taxon>Eukaryota</taxon>
        <taxon>Fungi</taxon>
        <taxon>Fungi incertae sedis</taxon>
        <taxon>Mucoromycota</taxon>
        <taxon>Glomeromycotina</taxon>
        <taxon>Glomeromycetes</taxon>
        <taxon>Diversisporales</taxon>
        <taxon>Gigasporaceae</taxon>
        <taxon>Gigaspora</taxon>
    </lineage>
</organism>
<dbReference type="PANTHER" id="PTHR45667">
    <property type="entry name" value="S-ADENOSYLMETHIONINE MITOCHONDRIAL CARRIER PROTEIN"/>
    <property type="match status" value="1"/>
</dbReference>
<evidence type="ECO:0000256" key="7">
    <source>
        <dbReference type="ARBA" id="ARBA00023136"/>
    </source>
</evidence>
<dbReference type="InterPro" id="IPR023395">
    <property type="entry name" value="MCP_dom_sf"/>
</dbReference>
<protein>
    <submittedName>
        <fullName evidence="11">Mitochondrial carrier domain-containing protein</fullName>
    </submittedName>
</protein>